<dbReference type="Gene3D" id="3.20.20.140">
    <property type="entry name" value="Metal-dependent hydrolases"/>
    <property type="match status" value="1"/>
</dbReference>
<keyword evidence="2" id="KW-0479">Metal-binding</keyword>
<dbReference type="InterPro" id="IPR051607">
    <property type="entry name" value="Metallo-dep_hydrolases"/>
</dbReference>
<dbReference type="EMBL" id="CP036526">
    <property type="protein sequence ID" value="QDT11724.1"/>
    <property type="molecule type" value="Genomic_DNA"/>
</dbReference>
<dbReference type="GO" id="GO:0046098">
    <property type="term" value="P:guanine metabolic process"/>
    <property type="evidence" value="ECO:0007669"/>
    <property type="project" value="TreeGrafter"/>
</dbReference>
<reference evidence="6 7" key="1">
    <citation type="submission" date="2019-02" db="EMBL/GenBank/DDBJ databases">
        <title>Deep-cultivation of Planctomycetes and their phenomic and genomic characterization uncovers novel biology.</title>
        <authorList>
            <person name="Wiegand S."/>
            <person name="Jogler M."/>
            <person name="Boedeker C."/>
            <person name="Pinto D."/>
            <person name="Vollmers J."/>
            <person name="Rivas-Marin E."/>
            <person name="Kohn T."/>
            <person name="Peeters S.H."/>
            <person name="Heuer A."/>
            <person name="Rast P."/>
            <person name="Oberbeckmann S."/>
            <person name="Bunk B."/>
            <person name="Jeske O."/>
            <person name="Meyerdierks A."/>
            <person name="Storesund J.E."/>
            <person name="Kallscheuer N."/>
            <person name="Luecker S."/>
            <person name="Lage O.M."/>
            <person name="Pohl T."/>
            <person name="Merkel B.J."/>
            <person name="Hornburger P."/>
            <person name="Mueller R.-W."/>
            <person name="Bruemmer F."/>
            <person name="Labrenz M."/>
            <person name="Spormann A.M."/>
            <person name="Op den Camp H."/>
            <person name="Overmann J."/>
            <person name="Amann R."/>
            <person name="Jetten M.S.M."/>
            <person name="Mascher T."/>
            <person name="Medema M.H."/>
            <person name="Devos D.P."/>
            <person name="Kaster A.-K."/>
            <person name="Ovreas L."/>
            <person name="Rohde M."/>
            <person name="Galperin M.Y."/>
            <person name="Jogler C."/>
        </authorList>
    </citation>
    <scope>NUCLEOTIDE SEQUENCE [LARGE SCALE GENOMIC DNA]</scope>
    <source>
        <strain evidence="6 7">K23_9</strain>
    </source>
</reference>
<dbReference type="PANTHER" id="PTHR11271">
    <property type="entry name" value="GUANINE DEAMINASE"/>
    <property type="match status" value="1"/>
</dbReference>
<dbReference type="InterPro" id="IPR011059">
    <property type="entry name" value="Metal-dep_hydrolase_composite"/>
</dbReference>
<dbReference type="RefSeq" id="WP_419189095.1">
    <property type="nucleotide sequence ID" value="NZ_CP036526.1"/>
</dbReference>
<keyword evidence="3 6" id="KW-0378">Hydrolase</keyword>
<dbReference type="GO" id="GO:0008270">
    <property type="term" value="F:zinc ion binding"/>
    <property type="evidence" value="ECO:0007669"/>
    <property type="project" value="TreeGrafter"/>
</dbReference>
<evidence type="ECO:0000256" key="3">
    <source>
        <dbReference type="ARBA" id="ARBA00022801"/>
    </source>
</evidence>
<dbReference type="InterPro" id="IPR006680">
    <property type="entry name" value="Amidohydro-rel"/>
</dbReference>
<organism evidence="6 7">
    <name type="scientific">Stieleria marina</name>
    <dbReference type="NCBI Taxonomy" id="1930275"/>
    <lineage>
        <taxon>Bacteria</taxon>
        <taxon>Pseudomonadati</taxon>
        <taxon>Planctomycetota</taxon>
        <taxon>Planctomycetia</taxon>
        <taxon>Pirellulales</taxon>
        <taxon>Pirellulaceae</taxon>
        <taxon>Stieleria</taxon>
    </lineage>
</organism>
<comment type="cofactor">
    <cofactor evidence="1">
        <name>Zn(2+)</name>
        <dbReference type="ChEBI" id="CHEBI:29105"/>
    </cofactor>
</comment>
<proteinExistence type="predicted"/>
<protein>
    <submittedName>
        <fullName evidence="6">Guanine deaminase</fullName>
        <ecNumber evidence="6">3.5.4.3</ecNumber>
    </submittedName>
</protein>
<keyword evidence="4" id="KW-0862">Zinc</keyword>
<gene>
    <name evidence="6" type="primary">guaD</name>
    <name evidence="6" type="ORF">K239x_37240</name>
</gene>
<dbReference type="GO" id="GO:0005829">
    <property type="term" value="C:cytosol"/>
    <property type="evidence" value="ECO:0007669"/>
    <property type="project" value="TreeGrafter"/>
</dbReference>
<dbReference type="AlphaFoldDB" id="A0A517NX74"/>
<dbReference type="PANTHER" id="PTHR11271:SF6">
    <property type="entry name" value="GUANINE DEAMINASE"/>
    <property type="match status" value="1"/>
</dbReference>
<evidence type="ECO:0000259" key="5">
    <source>
        <dbReference type="Pfam" id="PF01979"/>
    </source>
</evidence>
<accession>A0A517NX74</accession>
<dbReference type="Pfam" id="PF01979">
    <property type="entry name" value="Amidohydro_1"/>
    <property type="match status" value="1"/>
</dbReference>
<dbReference type="SUPFAM" id="SSF51556">
    <property type="entry name" value="Metallo-dependent hydrolases"/>
    <property type="match status" value="1"/>
</dbReference>
<feature type="domain" description="Amidohydrolase-related" evidence="5">
    <location>
        <begin position="52"/>
        <end position="401"/>
    </location>
</feature>
<sequence length="408" mass="44111">MQILGGQLLLNDDGDRARIAPGFVRIEGQQITEVVEGEIPSSLDFGGPNALIAPGFIDTHLHLPQFDMIGAHGMPLLQWLSDVTFPAEQKWSNVDFARSMTRQALQQCANVGTTGICAYATVHHPSTLAALDEATMFGMRGVIGQVLMNRNAPENLCRESKQLIDEAAATIQAYPPHGRMAAAITPRFAVSCSSDLLSAAGTLASQTRAMIQTHIAETKAECELVNDLFDGVDYVNVYQQSYLLTERTVLGHGIHLSPQDRINLRDSGSVVAHCPTANSFLRSGAMDRRSLVDDGVRIALGSDIGAGYERSMVRVGRAMIETASSRGNVFPSAAQAWHQITAGNADAMGWSDSGRLAVGRPADLVVIAPDIPWTSGDVDPLAMLMFAWDDRWIKQTFLHGRKATETQS</sequence>
<dbReference type="SUPFAM" id="SSF51338">
    <property type="entry name" value="Composite domain of metallo-dependent hydrolases"/>
    <property type="match status" value="1"/>
</dbReference>
<dbReference type="InterPro" id="IPR032466">
    <property type="entry name" value="Metal_Hydrolase"/>
</dbReference>
<name>A0A517NX74_9BACT</name>
<dbReference type="Proteomes" id="UP000319817">
    <property type="component" value="Chromosome"/>
</dbReference>
<evidence type="ECO:0000256" key="4">
    <source>
        <dbReference type="ARBA" id="ARBA00022833"/>
    </source>
</evidence>
<evidence type="ECO:0000256" key="1">
    <source>
        <dbReference type="ARBA" id="ARBA00001947"/>
    </source>
</evidence>
<dbReference type="EC" id="3.5.4.3" evidence="6"/>
<evidence type="ECO:0000313" key="7">
    <source>
        <dbReference type="Proteomes" id="UP000319817"/>
    </source>
</evidence>
<keyword evidence="7" id="KW-1185">Reference proteome</keyword>
<evidence type="ECO:0000256" key="2">
    <source>
        <dbReference type="ARBA" id="ARBA00022723"/>
    </source>
</evidence>
<evidence type="ECO:0000313" key="6">
    <source>
        <dbReference type="EMBL" id="QDT11724.1"/>
    </source>
</evidence>
<dbReference type="Gene3D" id="2.30.40.10">
    <property type="entry name" value="Urease, subunit C, domain 1"/>
    <property type="match status" value="1"/>
</dbReference>
<dbReference type="GO" id="GO:0008892">
    <property type="term" value="F:guanine deaminase activity"/>
    <property type="evidence" value="ECO:0007669"/>
    <property type="project" value="UniProtKB-EC"/>
</dbReference>